<keyword evidence="5" id="KW-1185">Reference proteome</keyword>
<organism evidence="4 5">
    <name type="scientific">Buddleja alternifolia</name>
    <dbReference type="NCBI Taxonomy" id="168488"/>
    <lineage>
        <taxon>Eukaryota</taxon>
        <taxon>Viridiplantae</taxon>
        <taxon>Streptophyta</taxon>
        <taxon>Embryophyta</taxon>
        <taxon>Tracheophyta</taxon>
        <taxon>Spermatophyta</taxon>
        <taxon>Magnoliopsida</taxon>
        <taxon>eudicotyledons</taxon>
        <taxon>Gunneridae</taxon>
        <taxon>Pentapetalae</taxon>
        <taxon>asterids</taxon>
        <taxon>lamiids</taxon>
        <taxon>Lamiales</taxon>
        <taxon>Scrophulariaceae</taxon>
        <taxon>Buddlejeae</taxon>
        <taxon>Buddleja</taxon>
    </lineage>
</organism>
<evidence type="ECO:0000259" key="3">
    <source>
        <dbReference type="Pfam" id="PF10551"/>
    </source>
</evidence>
<accession>A0AAV6WQ88</accession>
<dbReference type="Pfam" id="PF10551">
    <property type="entry name" value="MULE"/>
    <property type="match status" value="1"/>
</dbReference>
<sequence length="490" mass="56391">MFGSSARDLCGQSDVDNTEGWYFSSEGGFAESRTDKAKKMVETTKAKGKKKVAETTKDKGKKNDAESEKGNNVPIAKSRKRVTQAAVDKGNKKVSEFDDSSDSDYIQPFYYSEDEEESVCNSEDEDEEFVQDVDSDTPSIILEDLETSNVEDANWYSDPGEEDEIQTLDTKDNDFPFFREGTNMKMFEPVVGMKFQNFKVYREVLRDYCVRNGYDLMFIRNDRRRITAKCKVETCMWRIHASPIQEQTVFKIKTFVGVHTCAKSLVNGPAKAKYLGKRMENQIRDNPTVPIVDLKKMISRKCGVEASRWKVIRAKRAAMETILGVDNTQYERLWDYCETVRARNPGSKILLKRAEGVEPPRFDRMYYSLHAMKMGFLSGCRPIIGLDGCFLKTAYCDTWSWFLTELFEDIGNVQGLVIISDRQKGLVEAVKTKAPNSEHRFCLRHMYQNFKVKFKDEKLKELFWRAASAANKADFQMFMKKIEAYDPKIS</sequence>
<evidence type="ECO:0000313" key="5">
    <source>
        <dbReference type="Proteomes" id="UP000826271"/>
    </source>
</evidence>
<proteinExistence type="predicted"/>
<feature type="domain" description="MULE transposase" evidence="3">
    <location>
        <begin position="390"/>
        <end position="449"/>
    </location>
</feature>
<dbReference type="InterPro" id="IPR018289">
    <property type="entry name" value="MULE_transposase_dom"/>
</dbReference>
<feature type="region of interest" description="Disordered" evidence="1">
    <location>
        <begin position="1"/>
        <end position="100"/>
    </location>
</feature>
<reference evidence="4" key="1">
    <citation type="submission" date="2019-10" db="EMBL/GenBank/DDBJ databases">
        <authorList>
            <person name="Zhang R."/>
            <person name="Pan Y."/>
            <person name="Wang J."/>
            <person name="Ma R."/>
            <person name="Yu S."/>
        </authorList>
    </citation>
    <scope>NUCLEOTIDE SEQUENCE</scope>
    <source>
        <strain evidence="4">LA-IB0</strain>
        <tissue evidence="4">Leaf</tissue>
    </source>
</reference>
<evidence type="ECO:0000313" key="4">
    <source>
        <dbReference type="EMBL" id="KAG8372771.1"/>
    </source>
</evidence>
<evidence type="ECO:0008006" key="6">
    <source>
        <dbReference type="Google" id="ProtNLM"/>
    </source>
</evidence>
<feature type="domain" description="Transposase MuDR plant" evidence="2">
    <location>
        <begin position="190"/>
        <end position="252"/>
    </location>
</feature>
<evidence type="ECO:0000259" key="2">
    <source>
        <dbReference type="Pfam" id="PF03108"/>
    </source>
</evidence>
<feature type="compositionally biased region" description="Basic and acidic residues" evidence="1">
    <location>
        <begin position="32"/>
        <end position="69"/>
    </location>
</feature>
<dbReference type="InterPro" id="IPR004332">
    <property type="entry name" value="Transposase_MuDR"/>
</dbReference>
<dbReference type="PANTHER" id="PTHR31973">
    <property type="entry name" value="POLYPROTEIN, PUTATIVE-RELATED"/>
    <property type="match status" value="1"/>
</dbReference>
<comment type="caution">
    <text evidence="4">The sequence shown here is derived from an EMBL/GenBank/DDBJ whole genome shotgun (WGS) entry which is preliminary data.</text>
</comment>
<dbReference type="Proteomes" id="UP000826271">
    <property type="component" value="Unassembled WGS sequence"/>
</dbReference>
<protein>
    <recommendedName>
        <fullName evidence="6">Transposase</fullName>
    </recommendedName>
</protein>
<dbReference type="AlphaFoldDB" id="A0AAV6WQ88"/>
<gene>
    <name evidence="4" type="ORF">BUALT_Bualt12G0101500</name>
</gene>
<dbReference type="Pfam" id="PF03108">
    <property type="entry name" value="DBD_Tnp_Mut"/>
    <property type="match status" value="1"/>
</dbReference>
<name>A0AAV6WQ88_9LAMI</name>
<dbReference type="PANTHER" id="PTHR31973:SF187">
    <property type="entry name" value="MUTATOR TRANSPOSASE MUDRA PROTEIN"/>
    <property type="match status" value="1"/>
</dbReference>
<dbReference type="EMBL" id="WHWC01000012">
    <property type="protein sequence ID" value="KAG8372771.1"/>
    <property type="molecule type" value="Genomic_DNA"/>
</dbReference>
<evidence type="ECO:0000256" key="1">
    <source>
        <dbReference type="SAM" id="MobiDB-lite"/>
    </source>
</evidence>